<evidence type="ECO:0000313" key="2">
    <source>
        <dbReference type="EMBL" id="KRP93258.1"/>
    </source>
</evidence>
<dbReference type="InterPro" id="IPR020904">
    <property type="entry name" value="Sc_DH/Rdtase_CS"/>
</dbReference>
<proteinExistence type="predicted"/>
<accession>A0A0R3C6G5</accession>
<dbReference type="AlphaFoldDB" id="A0A0R3C6G5"/>
<sequence length="339" mass="36525">MADLRDARVLVTGSDGFIGSHVVEELVKAGACVKAIVYYNSFNSWGWLDTVPADIMKSVEVVAGDIRDPHFMIAAASGCTDVLHLAALIAIPFSYVAPDSYVETNVRGTVNVLQAARMAGVRRFVQTSTSEVYGTAQTVPIKESHPLVGQSPYSASKIASDQMALSFHASFDLPVVVIRPFNTYGPRQSARAVIPTIISQIATGKRRIRLGAVSPTRDFSFVTDTARGLIAGLTAPAEQTVGQTINLGSGFEISVGATAQMIADVMGTTIEIETDEARLRPANSEVERLWADNSKARQQLGWAPEFGGIEGMRQGIVKTVNWFTNPVNLGRYKADVYNV</sequence>
<gene>
    <name evidence="2" type="ORF">AOQ72_26930</name>
</gene>
<dbReference type="PROSITE" id="PS00061">
    <property type="entry name" value="ADH_SHORT"/>
    <property type="match status" value="1"/>
</dbReference>
<dbReference type="InterPro" id="IPR016040">
    <property type="entry name" value="NAD(P)-bd_dom"/>
</dbReference>
<dbReference type="EMBL" id="LJYF01000030">
    <property type="protein sequence ID" value="KRP93258.1"/>
    <property type="molecule type" value="Genomic_DNA"/>
</dbReference>
<dbReference type="PANTHER" id="PTHR43000">
    <property type="entry name" value="DTDP-D-GLUCOSE 4,6-DEHYDRATASE-RELATED"/>
    <property type="match status" value="1"/>
</dbReference>
<dbReference type="Pfam" id="PF16363">
    <property type="entry name" value="GDP_Man_Dehyd"/>
    <property type="match status" value="1"/>
</dbReference>
<reference evidence="2 3" key="1">
    <citation type="submission" date="2015-09" db="EMBL/GenBank/DDBJ databases">
        <title>Draft Genome Sequence of the Strain BR 3267 (Bradyrhizobium yuanmingense) recommended as inoculant for cowpea in Brazil.</title>
        <authorList>
            <person name="Simoes-Araujo J.L."/>
            <person name="Zilli J.E."/>
        </authorList>
    </citation>
    <scope>NUCLEOTIDE SEQUENCE [LARGE SCALE GENOMIC DNA]</scope>
    <source>
        <strain evidence="2 3">BR3267</strain>
    </source>
</reference>
<evidence type="ECO:0000313" key="3">
    <source>
        <dbReference type="Proteomes" id="UP000051380"/>
    </source>
</evidence>
<dbReference type="STRING" id="108015.GA0061099_1012129"/>
<dbReference type="InterPro" id="IPR036291">
    <property type="entry name" value="NAD(P)-bd_dom_sf"/>
</dbReference>
<comment type="caution">
    <text evidence="2">The sequence shown here is derived from an EMBL/GenBank/DDBJ whole genome shotgun (WGS) entry which is preliminary data.</text>
</comment>
<evidence type="ECO:0000259" key="1">
    <source>
        <dbReference type="Pfam" id="PF16363"/>
    </source>
</evidence>
<dbReference type="RefSeq" id="WP_057028703.1">
    <property type="nucleotide sequence ID" value="NZ_LJYF01000030.1"/>
</dbReference>
<name>A0A0R3C6G5_9BRAD</name>
<dbReference type="GO" id="GO:0016831">
    <property type="term" value="F:carboxy-lyase activity"/>
    <property type="evidence" value="ECO:0007669"/>
    <property type="project" value="InterPro"/>
</dbReference>
<dbReference type="CDD" id="cd05257">
    <property type="entry name" value="Arna_like_SDR_e"/>
    <property type="match status" value="1"/>
</dbReference>
<dbReference type="InterPro" id="IPR026390">
    <property type="entry name" value="LegB-like"/>
</dbReference>
<feature type="domain" description="NAD(P)-binding" evidence="1">
    <location>
        <begin position="10"/>
        <end position="313"/>
    </location>
</feature>
<protein>
    <submittedName>
        <fullName evidence="2">NAD-dependent dehydratase</fullName>
    </submittedName>
</protein>
<dbReference type="Proteomes" id="UP000051380">
    <property type="component" value="Unassembled WGS sequence"/>
</dbReference>
<dbReference type="NCBIfam" id="TIGR04180">
    <property type="entry name" value="EDH_00030"/>
    <property type="match status" value="1"/>
</dbReference>
<dbReference type="SUPFAM" id="SSF51735">
    <property type="entry name" value="NAD(P)-binding Rossmann-fold domains"/>
    <property type="match status" value="1"/>
</dbReference>
<organism evidence="2 3">
    <name type="scientific">Bradyrhizobium yuanmingense</name>
    <dbReference type="NCBI Taxonomy" id="108015"/>
    <lineage>
        <taxon>Bacteria</taxon>
        <taxon>Pseudomonadati</taxon>
        <taxon>Pseudomonadota</taxon>
        <taxon>Alphaproteobacteria</taxon>
        <taxon>Hyphomicrobiales</taxon>
        <taxon>Nitrobacteraceae</taxon>
        <taxon>Bradyrhizobium</taxon>
    </lineage>
</organism>
<dbReference type="Gene3D" id="3.40.50.720">
    <property type="entry name" value="NAD(P)-binding Rossmann-like Domain"/>
    <property type="match status" value="1"/>
</dbReference>
<dbReference type="InterPro" id="IPR045869">
    <property type="entry name" value="Arna-like_SDR_e"/>
</dbReference>
<dbReference type="OrthoDB" id="9801785at2"/>